<evidence type="ECO:0000256" key="6">
    <source>
        <dbReference type="SAM" id="MobiDB-lite"/>
    </source>
</evidence>
<comment type="subcellular location">
    <subcellularLocation>
        <location evidence="1">Nucleus</location>
    </subcellularLocation>
</comment>
<evidence type="ECO:0000313" key="7">
    <source>
        <dbReference type="EMBL" id="KAE8077714.1"/>
    </source>
</evidence>
<evidence type="ECO:0000313" key="8">
    <source>
        <dbReference type="Proteomes" id="UP000327013"/>
    </source>
</evidence>
<name>A0A5N6RGF8_9ROSI</name>
<dbReference type="GO" id="GO:0005634">
    <property type="term" value="C:nucleus"/>
    <property type="evidence" value="ECO:0007669"/>
    <property type="project" value="UniProtKB-SubCell"/>
</dbReference>
<keyword evidence="2" id="KW-0805">Transcription regulation</keyword>
<protein>
    <recommendedName>
        <fullName evidence="9">TF-B3 domain-containing protein</fullName>
    </recommendedName>
</protein>
<dbReference type="SUPFAM" id="SSF101936">
    <property type="entry name" value="DNA-binding pseudobarrel domain"/>
    <property type="match status" value="1"/>
</dbReference>
<proteinExistence type="predicted"/>
<keyword evidence="3" id="KW-0238">DNA-binding</keyword>
<dbReference type="AlphaFoldDB" id="A0A5N6RGF8"/>
<dbReference type="PANTHER" id="PTHR31541">
    <property type="entry name" value="B3 DOMAIN PLANT PROTEIN-RELATED"/>
    <property type="match status" value="1"/>
</dbReference>
<dbReference type="OrthoDB" id="1090008at2759"/>
<sequence length="244" mass="27701">MRLLNTKDFKNKVVDPTLSAFNMLLLAAEVAADIYDQEQKGLKRSRGESSFQKQKKSKKKEEKPKTRSKRSKAPGMPTLPNPPPDLPEEFKNRIEAMGGRQVVLVIQKPLYNTDLEKNNSRLSIPLRQIKGDFLRDDEREYLAQQNKMKVPFMEPSHKVNNMILRQWDMPKESGKTCSTYVLRTNWNEVSQENGLRPKDVVQVWSFRVDNEQKLCLALVVVSRCGGNEGAGSSSHGRDGEGVGV</sequence>
<reference evidence="7 8" key="1">
    <citation type="submission" date="2019-06" db="EMBL/GenBank/DDBJ databases">
        <title>A chromosomal-level reference genome of Carpinus fangiana (Coryloideae, Betulaceae).</title>
        <authorList>
            <person name="Yang X."/>
            <person name="Wang Z."/>
            <person name="Zhang L."/>
            <person name="Hao G."/>
            <person name="Liu J."/>
            <person name="Yang Y."/>
        </authorList>
    </citation>
    <scope>NUCLEOTIDE SEQUENCE [LARGE SCALE GENOMIC DNA]</scope>
    <source>
        <strain evidence="7">Cfa_2016G</strain>
        <tissue evidence="7">Leaf</tissue>
    </source>
</reference>
<organism evidence="7 8">
    <name type="scientific">Carpinus fangiana</name>
    <dbReference type="NCBI Taxonomy" id="176857"/>
    <lineage>
        <taxon>Eukaryota</taxon>
        <taxon>Viridiplantae</taxon>
        <taxon>Streptophyta</taxon>
        <taxon>Embryophyta</taxon>
        <taxon>Tracheophyta</taxon>
        <taxon>Spermatophyta</taxon>
        <taxon>Magnoliopsida</taxon>
        <taxon>eudicotyledons</taxon>
        <taxon>Gunneridae</taxon>
        <taxon>Pentapetalae</taxon>
        <taxon>rosids</taxon>
        <taxon>fabids</taxon>
        <taxon>Fagales</taxon>
        <taxon>Betulaceae</taxon>
        <taxon>Carpinus</taxon>
    </lineage>
</organism>
<evidence type="ECO:0000256" key="2">
    <source>
        <dbReference type="ARBA" id="ARBA00023015"/>
    </source>
</evidence>
<keyword evidence="4" id="KW-0804">Transcription</keyword>
<dbReference type="Gene3D" id="2.40.330.10">
    <property type="entry name" value="DNA-binding pseudobarrel domain"/>
    <property type="match status" value="1"/>
</dbReference>
<dbReference type="InterPro" id="IPR015300">
    <property type="entry name" value="DNA-bd_pseudobarrel_sf"/>
</dbReference>
<evidence type="ECO:0000256" key="1">
    <source>
        <dbReference type="ARBA" id="ARBA00004123"/>
    </source>
</evidence>
<evidence type="ECO:0000256" key="5">
    <source>
        <dbReference type="ARBA" id="ARBA00023242"/>
    </source>
</evidence>
<evidence type="ECO:0000256" key="4">
    <source>
        <dbReference type="ARBA" id="ARBA00023163"/>
    </source>
</evidence>
<keyword evidence="8" id="KW-1185">Reference proteome</keyword>
<keyword evidence="5" id="KW-0539">Nucleus</keyword>
<accession>A0A5N6RGF8</accession>
<dbReference type="InterPro" id="IPR005508">
    <property type="entry name" value="At2g31720-like"/>
</dbReference>
<evidence type="ECO:0000256" key="3">
    <source>
        <dbReference type="ARBA" id="ARBA00023125"/>
    </source>
</evidence>
<dbReference type="Proteomes" id="UP000327013">
    <property type="component" value="Chromosome 6"/>
</dbReference>
<feature type="region of interest" description="Disordered" evidence="6">
    <location>
        <begin position="39"/>
        <end position="90"/>
    </location>
</feature>
<evidence type="ECO:0008006" key="9">
    <source>
        <dbReference type="Google" id="ProtNLM"/>
    </source>
</evidence>
<dbReference type="PANTHER" id="PTHR31541:SF25">
    <property type="entry name" value="GAMMA-GLIADIN B"/>
    <property type="match status" value="1"/>
</dbReference>
<dbReference type="GO" id="GO:0003677">
    <property type="term" value="F:DNA binding"/>
    <property type="evidence" value="ECO:0007669"/>
    <property type="project" value="UniProtKB-KW"/>
</dbReference>
<dbReference type="Pfam" id="PF03754">
    <property type="entry name" value="At2g31720-like"/>
    <property type="match status" value="1"/>
</dbReference>
<gene>
    <name evidence="7" type="ORF">FH972_016248</name>
</gene>
<dbReference type="EMBL" id="CM017326">
    <property type="protein sequence ID" value="KAE8077714.1"/>
    <property type="molecule type" value="Genomic_DNA"/>
</dbReference>